<protein>
    <submittedName>
        <fullName evidence="1">Uncharacterized protein</fullName>
    </submittedName>
</protein>
<gene>
    <name evidence="1" type="ORF">GALL_292380</name>
</gene>
<accession>A0A1J5QYS1</accession>
<reference evidence="1" key="1">
    <citation type="submission" date="2016-10" db="EMBL/GenBank/DDBJ databases">
        <title>Sequence of Gallionella enrichment culture.</title>
        <authorList>
            <person name="Poehlein A."/>
            <person name="Muehling M."/>
            <person name="Daniel R."/>
        </authorList>
    </citation>
    <scope>NUCLEOTIDE SEQUENCE</scope>
</reference>
<proteinExistence type="predicted"/>
<name>A0A1J5QYS1_9ZZZZ</name>
<organism evidence="1">
    <name type="scientific">mine drainage metagenome</name>
    <dbReference type="NCBI Taxonomy" id="410659"/>
    <lineage>
        <taxon>unclassified sequences</taxon>
        <taxon>metagenomes</taxon>
        <taxon>ecological metagenomes</taxon>
    </lineage>
</organism>
<comment type="caution">
    <text evidence="1">The sequence shown here is derived from an EMBL/GenBank/DDBJ whole genome shotgun (WGS) entry which is preliminary data.</text>
</comment>
<dbReference type="EMBL" id="MLJW01000354">
    <property type="protein sequence ID" value="OIQ88865.1"/>
    <property type="molecule type" value="Genomic_DNA"/>
</dbReference>
<sequence length="69" mass="7420">MAAIQAFARIARLRADHSDMLPPPPPRGDAPPAVGAFRWAVDPDSGRLVCRFLGQTADPDPLSRMPRAA</sequence>
<evidence type="ECO:0000313" key="1">
    <source>
        <dbReference type="EMBL" id="OIQ88865.1"/>
    </source>
</evidence>
<dbReference type="AlphaFoldDB" id="A0A1J5QYS1"/>